<name>A0ABR2DAB9_9ROSI</name>
<reference evidence="2 3" key="1">
    <citation type="journal article" date="2024" name="G3 (Bethesda)">
        <title>Genome assembly of Hibiscus sabdariffa L. provides insights into metabolisms of medicinal natural products.</title>
        <authorList>
            <person name="Kim T."/>
        </authorList>
    </citation>
    <scope>NUCLEOTIDE SEQUENCE [LARGE SCALE GENOMIC DNA]</scope>
    <source>
        <strain evidence="2">TK-2024</strain>
        <tissue evidence="2">Old leaves</tissue>
    </source>
</reference>
<evidence type="ECO:0000313" key="2">
    <source>
        <dbReference type="EMBL" id="KAK8533849.1"/>
    </source>
</evidence>
<organism evidence="2 3">
    <name type="scientific">Hibiscus sabdariffa</name>
    <name type="common">roselle</name>
    <dbReference type="NCBI Taxonomy" id="183260"/>
    <lineage>
        <taxon>Eukaryota</taxon>
        <taxon>Viridiplantae</taxon>
        <taxon>Streptophyta</taxon>
        <taxon>Embryophyta</taxon>
        <taxon>Tracheophyta</taxon>
        <taxon>Spermatophyta</taxon>
        <taxon>Magnoliopsida</taxon>
        <taxon>eudicotyledons</taxon>
        <taxon>Gunneridae</taxon>
        <taxon>Pentapetalae</taxon>
        <taxon>rosids</taxon>
        <taxon>malvids</taxon>
        <taxon>Malvales</taxon>
        <taxon>Malvaceae</taxon>
        <taxon>Malvoideae</taxon>
        <taxon>Hibiscus</taxon>
    </lineage>
</organism>
<gene>
    <name evidence="2" type="ORF">V6N12_047252</name>
</gene>
<proteinExistence type="predicted"/>
<comment type="caution">
    <text evidence="2">The sequence shown here is derived from an EMBL/GenBank/DDBJ whole genome shotgun (WGS) entry which is preliminary data.</text>
</comment>
<dbReference type="EMBL" id="JBBPBM010000032">
    <property type="protein sequence ID" value="KAK8533849.1"/>
    <property type="molecule type" value="Genomic_DNA"/>
</dbReference>
<dbReference type="Proteomes" id="UP001472677">
    <property type="component" value="Unassembled WGS sequence"/>
</dbReference>
<accession>A0ABR2DAB9</accession>
<evidence type="ECO:0000313" key="3">
    <source>
        <dbReference type="Proteomes" id="UP001472677"/>
    </source>
</evidence>
<protein>
    <submittedName>
        <fullName evidence="2">Uncharacterized protein</fullName>
    </submittedName>
</protein>
<evidence type="ECO:0000256" key="1">
    <source>
        <dbReference type="SAM" id="MobiDB-lite"/>
    </source>
</evidence>
<sequence length="166" mass="18045">MANSGSDQSLQVDDNLGVQFTSGSGEHVLCQAVLVEPTPDVGDGVSDDQHGDVDLPPQQQNNNFDDVEPQVDVGPGESVGTDPIASSVTSPHTEVEPVTSVHAQSLPYLHKLLHKLKVCLLLHKHVQLPLMPWWKNCNYVLQPMLVLPTPCNILHLRLISSTINIP</sequence>
<keyword evidence="3" id="KW-1185">Reference proteome</keyword>
<feature type="region of interest" description="Disordered" evidence="1">
    <location>
        <begin position="39"/>
        <end position="91"/>
    </location>
</feature>